<accession>A0A8G2FWA5</accession>
<dbReference type="RefSeq" id="WP_153274199.1">
    <property type="nucleotide sequence ID" value="NZ_FWYE01000001.1"/>
</dbReference>
<organism evidence="1 2">
    <name type="scientific">Picrophilus torridus (strain ATCC 700027 / DSM 9790 / JCM 10055 / NBRC 100828 / KAW 2/3)</name>
    <dbReference type="NCBI Taxonomy" id="1122961"/>
    <lineage>
        <taxon>Archaea</taxon>
        <taxon>Methanobacteriati</taxon>
        <taxon>Thermoplasmatota</taxon>
        <taxon>Thermoplasmata</taxon>
        <taxon>Thermoplasmatales</taxon>
        <taxon>Picrophilaceae</taxon>
        <taxon>Picrophilus</taxon>
    </lineage>
</organism>
<keyword evidence="2" id="KW-1185">Reference proteome</keyword>
<protein>
    <submittedName>
        <fullName evidence="1">Uncharacterized protein</fullName>
    </submittedName>
</protein>
<reference evidence="1 2" key="1">
    <citation type="submission" date="2017-04" db="EMBL/GenBank/DDBJ databases">
        <authorList>
            <person name="Varghese N."/>
            <person name="Submissions S."/>
        </authorList>
    </citation>
    <scope>NUCLEOTIDE SEQUENCE [LARGE SCALE GENOMIC DNA]</scope>
    <source>
        <strain evidence="1 2">DSM 9789</strain>
    </source>
</reference>
<dbReference type="Proteomes" id="UP000192315">
    <property type="component" value="Unassembled WGS sequence"/>
</dbReference>
<gene>
    <name evidence="1" type="ORF">SAMN02745355_0538</name>
</gene>
<dbReference type="AlphaFoldDB" id="A0A8G2FWA5"/>
<proteinExistence type="predicted"/>
<sequence length="58" mass="6643">MNDRITISITPELHSAIIIAAEEKNISVSRVIENFLRALQIFINLSIRQKNIPSLRKI</sequence>
<name>A0A8G2FWA5_PICTO</name>
<evidence type="ECO:0000313" key="1">
    <source>
        <dbReference type="EMBL" id="SMD30646.1"/>
    </source>
</evidence>
<dbReference type="EMBL" id="FWYE01000001">
    <property type="protein sequence ID" value="SMD30646.1"/>
    <property type="molecule type" value="Genomic_DNA"/>
</dbReference>
<comment type="caution">
    <text evidence="1">The sequence shown here is derived from an EMBL/GenBank/DDBJ whole genome shotgun (WGS) entry which is preliminary data.</text>
</comment>
<evidence type="ECO:0000313" key="2">
    <source>
        <dbReference type="Proteomes" id="UP000192315"/>
    </source>
</evidence>